<feature type="binding site" evidence="13">
    <location>
        <begin position="540"/>
        <end position="541"/>
    </location>
    <ligand>
        <name>FAD</name>
        <dbReference type="ChEBI" id="CHEBI:57692"/>
    </ligand>
</feature>
<dbReference type="InterPro" id="IPR000172">
    <property type="entry name" value="GMC_OxRdtase_N"/>
</dbReference>
<feature type="domain" description="Glucose-methanol-choline oxidoreductase N-terminal" evidence="15">
    <location>
        <begin position="89"/>
        <end position="112"/>
    </location>
</feature>
<evidence type="ECO:0000256" key="9">
    <source>
        <dbReference type="ARBA" id="ARBA00034010"/>
    </source>
</evidence>
<dbReference type="AlphaFoldDB" id="A0A0C9X973"/>
<dbReference type="GO" id="GO:0005576">
    <property type="term" value="C:extracellular region"/>
    <property type="evidence" value="ECO:0007669"/>
    <property type="project" value="UniProtKB-SubCell"/>
</dbReference>
<dbReference type="InterPro" id="IPR007867">
    <property type="entry name" value="GMC_OxRtase_C"/>
</dbReference>
<comment type="catalytic activity">
    <reaction evidence="10">
        <text>pyranose + acceptor = pyranos-3-ulose + reduced acceptor.</text>
        <dbReference type="EC" id="1.1.99.29"/>
    </reaction>
</comment>
<evidence type="ECO:0000256" key="3">
    <source>
        <dbReference type="ARBA" id="ARBA00010790"/>
    </source>
</evidence>
<evidence type="ECO:0000256" key="1">
    <source>
        <dbReference type="ARBA" id="ARBA00001974"/>
    </source>
</evidence>
<dbReference type="PROSITE" id="PS00624">
    <property type="entry name" value="GMC_OXRED_2"/>
    <property type="match status" value="1"/>
</dbReference>
<keyword evidence="13 14" id="KW-0274">FAD</keyword>
<dbReference type="SUPFAM" id="SSF54373">
    <property type="entry name" value="FAD-linked reductases, C-terminal domain"/>
    <property type="match status" value="1"/>
</dbReference>
<dbReference type="EC" id="1.1.99.29" evidence="5"/>
<keyword evidence="6" id="KW-0964">Secreted</keyword>
<keyword evidence="18" id="KW-1185">Reference proteome</keyword>
<dbReference type="PIRSF" id="PIRSF000137">
    <property type="entry name" value="Alcohol_oxidase"/>
    <property type="match status" value="1"/>
</dbReference>
<name>A0A0C9X973_9AGAR</name>
<comment type="subunit">
    <text evidence="4">Monomer.</text>
</comment>
<evidence type="ECO:0000256" key="4">
    <source>
        <dbReference type="ARBA" id="ARBA00011245"/>
    </source>
</evidence>
<evidence type="ECO:0000313" key="18">
    <source>
        <dbReference type="Proteomes" id="UP000054477"/>
    </source>
</evidence>
<evidence type="ECO:0000256" key="5">
    <source>
        <dbReference type="ARBA" id="ARBA00013177"/>
    </source>
</evidence>
<dbReference type="Proteomes" id="UP000054477">
    <property type="component" value="Unassembled WGS sequence"/>
</dbReference>
<evidence type="ECO:0000256" key="6">
    <source>
        <dbReference type="ARBA" id="ARBA00022525"/>
    </source>
</evidence>
<comment type="catalytic activity">
    <reaction evidence="8">
        <text>pyranose + acceptor = pyranos-2-ulose + reduced acceptor.</text>
        <dbReference type="EC" id="1.1.99.29"/>
    </reaction>
</comment>
<comment type="subcellular location">
    <subcellularLocation>
        <location evidence="2">Secreted</location>
    </subcellularLocation>
</comment>
<gene>
    <name evidence="17" type="ORF">K443DRAFT_642315</name>
</gene>
<dbReference type="PANTHER" id="PTHR11552">
    <property type="entry name" value="GLUCOSE-METHANOL-CHOLINE GMC OXIDOREDUCTASE"/>
    <property type="match status" value="1"/>
</dbReference>
<evidence type="ECO:0000256" key="10">
    <source>
        <dbReference type="ARBA" id="ARBA00034029"/>
    </source>
</evidence>
<dbReference type="PANTHER" id="PTHR11552:SF78">
    <property type="entry name" value="GLUCOSE-METHANOL-CHOLINE OXIDOREDUCTASE N-TERMINAL DOMAIN-CONTAINING PROTEIN"/>
    <property type="match status" value="1"/>
</dbReference>
<feature type="binding site" evidence="13">
    <location>
        <begin position="99"/>
        <end position="102"/>
    </location>
    <ligand>
        <name>FAD</name>
        <dbReference type="ChEBI" id="CHEBI:57692"/>
    </ligand>
</feature>
<organism evidence="17 18">
    <name type="scientific">Laccaria amethystina LaAM-08-1</name>
    <dbReference type="NCBI Taxonomy" id="1095629"/>
    <lineage>
        <taxon>Eukaryota</taxon>
        <taxon>Fungi</taxon>
        <taxon>Dikarya</taxon>
        <taxon>Basidiomycota</taxon>
        <taxon>Agaricomycotina</taxon>
        <taxon>Agaricomycetes</taxon>
        <taxon>Agaricomycetidae</taxon>
        <taxon>Agaricales</taxon>
        <taxon>Agaricineae</taxon>
        <taxon>Hydnangiaceae</taxon>
        <taxon>Laccaria</taxon>
    </lineage>
</organism>
<dbReference type="HOGENOM" id="CLU_002865_5_1_1"/>
<dbReference type="Pfam" id="PF05199">
    <property type="entry name" value="GMC_oxred_C"/>
    <property type="match status" value="1"/>
</dbReference>
<dbReference type="OrthoDB" id="269227at2759"/>
<dbReference type="Pfam" id="PF00732">
    <property type="entry name" value="GMC_oxred_N"/>
    <property type="match status" value="1"/>
</dbReference>
<proteinExistence type="inferred from homology"/>
<dbReference type="GO" id="GO:0033718">
    <property type="term" value="F:pyranose dehydrogenase (acceptor) activity"/>
    <property type="evidence" value="ECO:0007669"/>
    <property type="project" value="UniProtKB-EC"/>
</dbReference>
<protein>
    <recommendedName>
        <fullName evidence="5">pyranose dehydrogenase (acceptor)</fullName>
        <ecNumber evidence="5">1.1.99.29</ecNumber>
    </recommendedName>
</protein>
<dbReference type="PROSITE" id="PS00623">
    <property type="entry name" value="GMC_OXRED_1"/>
    <property type="match status" value="1"/>
</dbReference>
<keyword evidence="14" id="KW-0285">Flavoprotein</keyword>
<comment type="catalytic activity">
    <reaction evidence="12">
        <text>a pyranoside + acceptor = a pyranosid-3,4-diulose + reduced acceptor.</text>
        <dbReference type="EC" id="1.1.99.29"/>
    </reaction>
</comment>
<evidence type="ECO:0000256" key="13">
    <source>
        <dbReference type="PIRSR" id="PIRSR000137-2"/>
    </source>
</evidence>
<feature type="binding site" evidence="13">
    <location>
        <position position="234"/>
    </location>
    <ligand>
        <name>FAD</name>
        <dbReference type="ChEBI" id="CHEBI:57692"/>
    </ligand>
</feature>
<dbReference type="InterPro" id="IPR036188">
    <property type="entry name" value="FAD/NAD-bd_sf"/>
</dbReference>
<evidence type="ECO:0000256" key="11">
    <source>
        <dbReference type="ARBA" id="ARBA00034050"/>
    </source>
</evidence>
<dbReference type="Gene3D" id="3.30.560.10">
    <property type="entry name" value="Glucose Oxidase, domain 3"/>
    <property type="match status" value="1"/>
</dbReference>
<comment type="catalytic activity">
    <reaction evidence="11">
        <text>a pyranoside + acceptor = a pyranosid-3-ulose + reduced acceptor.</text>
        <dbReference type="EC" id="1.1.99.29"/>
    </reaction>
</comment>
<evidence type="ECO:0000313" key="17">
    <source>
        <dbReference type="EMBL" id="KIJ94231.1"/>
    </source>
</evidence>
<comment type="similarity">
    <text evidence="3 14">Belongs to the GMC oxidoreductase family.</text>
</comment>
<evidence type="ECO:0000256" key="12">
    <source>
        <dbReference type="ARBA" id="ARBA00034059"/>
    </source>
</evidence>
<dbReference type="SUPFAM" id="SSF51905">
    <property type="entry name" value="FAD/NAD(P)-binding domain"/>
    <property type="match status" value="1"/>
</dbReference>
<dbReference type="Gene3D" id="3.50.50.60">
    <property type="entry name" value="FAD/NAD(P)-binding domain"/>
    <property type="match status" value="1"/>
</dbReference>
<evidence type="ECO:0000259" key="16">
    <source>
        <dbReference type="PROSITE" id="PS00624"/>
    </source>
</evidence>
<comment type="cofactor">
    <cofactor evidence="1 13">
        <name>FAD</name>
        <dbReference type="ChEBI" id="CHEBI:57692"/>
    </cofactor>
</comment>
<comment type="catalytic activity">
    <reaction evidence="9">
        <text>pyranose + acceptor = pyranos-2,3-diulose + reduced acceptor.</text>
        <dbReference type="EC" id="1.1.99.29"/>
    </reaction>
</comment>
<reference evidence="18" key="2">
    <citation type="submission" date="2015-01" db="EMBL/GenBank/DDBJ databases">
        <title>Evolutionary Origins and Diversification of the Mycorrhizal Mutualists.</title>
        <authorList>
            <consortium name="DOE Joint Genome Institute"/>
            <consortium name="Mycorrhizal Genomics Consortium"/>
            <person name="Kohler A."/>
            <person name="Kuo A."/>
            <person name="Nagy L.G."/>
            <person name="Floudas D."/>
            <person name="Copeland A."/>
            <person name="Barry K.W."/>
            <person name="Cichocki N."/>
            <person name="Veneault-Fourrey C."/>
            <person name="LaButti K."/>
            <person name="Lindquist E.A."/>
            <person name="Lipzen A."/>
            <person name="Lundell T."/>
            <person name="Morin E."/>
            <person name="Murat C."/>
            <person name="Riley R."/>
            <person name="Ohm R."/>
            <person name="Sun H."/>
            <person name="Tunlid A."/>
            <person name="Henrissat B."/>
            <person name="Grigoriev I.V."/>
            <person name="Hibbett D.S."/>
            <person name="Martin F."/>
        </authorList>
    </citation>
    <scope>NUCLEOTIDE SEQUENCE [LARGE SCALE GENOMIC DNA]</scope>
    <source>
        <strain evidence="18">LaAM-08-1</strain>
    </source>
</reference>
<evidence type="ECO:0000256" key="7">
    <source>
        <dbReference type="ARBA" id="ARBA00024699"/>
    </source>
</evidence>
<reference evidence="17 18" key="1">
    <citation type="submission" date="2014-04" db="EMBL/GenBank/DDBJ databases">
        <authorList>
            <consortium name="DOE Joint Genome Institute"/>
            <person name="Kuo A."/>
            <person name="Kohler A."/>
            <person name="Nagy L.G."/>
            <person name="Floudas D."/>
            <person name="Copeland A."/>
            <person name="Barry K.W."/>
            <person name="Cichocki N."/>
            <person name="Veneault-Fourrey C."/>
            <person name="LaButti K."/>
            <person name="Lindquist E.A."/>
            <person name="Lipzen A."/>
            <person name="Lundell T."/>
            <person name="Morin E."/>
            <person name="Murat C."/>
            <person name="Sun H."/>
            <person name="Tunlid A."/>
            <person name="Henrissat B."/>
            <person name="Grigoriev I.V."/>
            <person name="Hibbett D.S."/>
            <person name="Martin F."/>
            <person name="Nordberg H.P."/>
            <person name="Cantor M.N."/>
            <person name="Hua S.X."/>
        </authorList>
    </citation>
    <scope>NUCLEOTIDE SEQUENCE [LARGE SCALE GENOMIC DNA]</scope>
    <source>
        <strain evidence="17 18">LaAM-08-1</strain>
    </source>
</reference>
<comment type="function">
    <text evidence="7">Catalyzes the single-oxidation or sequential double oxidation reaction of carbohydrates primarily at carbon-2 and/or carbon-3 with the concomitant reduction of the flavin. The enzyme exhibits a broad sugar substrate specificity, oxidizing different aldopyranoses to the corresponding C-1, C-2, C-3 or C-1,2, C-2,3 and C-3,4 (di)dehydro sugars with substrate-specific regioselectivity. Accepts only a narrow range of electron acceptors such as substituted benzoquinones and complexed metal ions and reacts extremely slowly with O(2) as acceptor. May play a role in the natural recycling of plant matter by oxidizing all major monosaccharides in lignocellulose and by reducing quinone compounds or reactive radical species generated during lignin depolymerization.</text>
</comment>
<dbReference type="EMBL" id="KN838804">
    <property type="protein sequence ID" value="KIJ94231.1"/>
    <property type="molecule type" value="Genomic_DNA"/>
</dbReference>
<evidence type="ECO:0000259" key="15">
    <source>
        <dbReference type="PROSITE" id="PS00623"/>
    </source>
</evidence>
<dbReference type="GO" id="GO:0050660">
    <property type="term" value="F:flavin adenine dinucleotide binding"/>
    <property type="evidence" value="ECO:0007669"/>
    <property type="project" value="InterPro"/>
</dbReference>
<sequence length="612" mass="66391">MSSAQSDTYDIIFAGGGATACVVAGRLAEADPSLKILILEAGPHTREVETHIQPARYFSNLARGGETFTYHVGKPSKSLNGRSPIVPSGRALGGGSSVNFMVYTRAAASDYDDWETLFGNKGWGSKDLIPLLKKAETFEPEVNDISVHGKSGPIKVSLASSQFNIASQFLAVAEAYDKERGLADDLNDFRNVNVYARWPRYIDGKSGRRSDAPHHYIYTQDKNKNLTVLDRQRVVRVIFEGNKAVGVEYVGDKIGRAKGAQEPSVARASRLVILSAGAFGSPSILERSGIGASEILKKNDIKEIVNLPGVGEHYMDPDHNLISTPFVAAEDTDTLDDIFHGTQDEIAPYVTQWLEGGKGLLSHNAVDAGIKLRPNAEELEEIGPEFENRWKTYFANAPDKPVMLSGPLAAYIGLNPNVPRGKYYTMVYFPGYPVSTGHVHITAGLDPYAPLDFHPGYLDDPADLGTLRWAYKWTREFARRIDSYRGELAAGHPEFPAGSPAAAKITTSGPHPIDSPKIVYTAEDNAAIDDFHRNTVATTWHSIGTCAMKPREEGGVVDSRLNVYGVENLKIADLSITPENVGANTYNTAIAVGEKAAVIIAEDLGIQGVTAF</sequence>
<dbReference type="InterPro" id="IPR012132">
    <property type="entry name" value="GMC_OxRdtase"/>
</dbReference>
<evidence type="ECO:0000256" key="14">
    <source>
        <dbReference type="RuleBase" id="RU003968"/>
    </source>
</evidence>
<dbReference type="STRING" id="1095629.A0A0C9X973"/>
<feature type="domain" description="Glucose-methanol-choline oxidoreductase N-terminal" evidence="16">
    <location>
        <begin position="277"/>
        <end position="291"/>
    </location>
</feature>
<evidence type="ECO:0000256" key="8">
    <source>
        <dbReference type="ARBA" id="ARBA00033986"/>
    </source>
</evidence>
<evidence type="ECO:0000256" key="2">
    <source>
        <dbReference type="ARBA" id="ARBA00004613"/>
    </source>
</evidence>
<accession>A0A0C9X973</accession>